<dbReference type="Proteomes" id="UP000004095">
    <property type="component" value="Unassembled WGS sequence"/>
</dbReference>
<evidence type="ECO:0000256" key="3">
    <source>
        <dbReference type="ARBA" id="ARBA00023002"/>
    </source>
</evidence>
<accession>A1ZZD6</accession>
<organism evidence="6 7">
    <name type="scientific">Microscilla marina ATCC 23134</name>
    <dbReference type="NCBI Taxonomy" id="313606"/>
    <lineage>
        <taxon>Bacteria</taxon>
        <taxon>Pseudomonadati</taxon>
        <taxon>Bacteroidota</taxon>
        <taxon>Cytophagia</taxon>
        <taxon>Cytophagales</taxon>
        <taxon>Microscillaceae</taxon>
        <taxon>Microscilla</taxon>
    </lineage>
</organism>
<comment type="similarity">
    <text evidence="1">Belongs to the AlaDH/PNT family.</text>
</comment>
<dbReference type="PANTHER" id="PTHR42795:SF1">
    <property type="entry name" value="ALANINE DEHYDROGENASE"/>
    <property type="match status" value="1"/>
</dbReference>
<keyword evidence="3 6" id="KW-0560">Oxidoreductase</keyword>
<reference evidence="6 7" key="1">
    <citation type="submission" date="2007-01" db="EMBL/GenBank/DDBJ databases">
        <authorList>
            <person name="Haygood M."/>
            <person name="Podell S."/>
            <person name="Anderson C."/>
            <person name="Hopkinson B."/>
            <person name="Roe K."/>
            <person name="Barbeau K."/>
            <person name="Gaasterland T."/>
            <person name="Ferriera S."/>
            <person name="Johnson J."/>
            <person name="Kravitz S."/>
            <person name="Beeson K."/>
            <person name="Sutton G."/>
            <person name="Rogers Y.-H."/>
            <person name="Friedman R."/>
            <person name="Frazier M."/>
            <person name="Venter J.C."/>
        </authorList>
    </citation>
    <scope>NUCLEOTIDE SEQUENCE [LARGE SCALE GENOMIC DNA]</scope>
    <source>
        <strain evidence="6 7">ATCC 23134</strain>
    </source>
</reference>
<sequence length="409" mass="45226">MSKQSYTEGTALTKEQLVLYPSEQLAPIKKKAEKLFIGIPKEKSKSEKRVSLRPEAVEILVRNGHEIRVEAGAGLGAKFTDQQYSEAGAEVCYSAKEVFEADMILKIDPPTHEEIEYMRFGRTIVSSLPMARMDTAYFKALMQKKCIGIAYQFIQNRIGEMPLIRSMNEIAGSTVMLIASEYLSSAHNGRGIILGGITGVPPTRVVIIGAGTVGEYAARTAIGLGAETQIFDKDIYKLRRIKYAVGHQMYTSTIDTGILEEAISRADVVIGAMRAEKGLTPCVVTEEMVQQMKPNSIIIDVSIDQGGVFSTSEVTTHENPIFKKYDVIHYCVPNIASRVSRTSSTALSNIFTPYLMKISKAGGMDEMIFTSKWFMEGVYAYKGSLTNRFIADKLDMPYKDLGLLMAARI</sequence>
<keyword evidence="7" id="KW-1185">Reference proteome</keyword>
<dbReference type="eggNOG" id="COG0686">
    <property type="taxonomic scope" value="Bacteria"/>
</dbReference>
<protein>
    <recommendedName>
        <fullName evidence="2">alanine dehydrogenase</fullName>
        <ecNumber evidence="2">1.4.1.1</ecNumber>
    </recommendedName>
</protein>
<evidence type="ECO:0000313" key="6">
    <source>
        <dbReference type="EMBL" id="EAY24235.1"/>
    </source>
</evidence>
<evidence type="ECO:0000313" key="7">
    <source>
        <dbReference type="Proteomes" id="UP000004095"/>
    </source>
</evidence>
<dbReference type="SUPFAM" id="SSF52283">
    <property type="entry name" value="Formate/glycerate dehydrogenase catalytic domain-like"/>
    <property type="match status" value="1"/>
</dbReference>
<dbReference type="SMART" id="SM01002">
    <property type="entry name" value="AlaDh_PNT_C"/>
    <property type="match status" value="1"/>
</dbReference>
<dbReference type="EC" id="1.4.1.1" evidence="2"/>
<evidence type="ECO:0000256" key="2">
    <source>
        <dbReference type="ARBA" id="ARBA00012897"/>
    </source>
</evidence>
<dbReference type="RefSeq" id="WP_002705184.1">
    <property type="nucleotide sequence ID" value="NZ_AAWS01000076.1"/>
</dbReference>
<dbReference type="PANTHER" id="PTHR42795">
    <property type="entry name" value="ALANINE DEHYDROGENASE"/>
    <property type="match status" value="1"/>
</dbReference>
<dbReference type="InterPro" id="IPR007698">
    <property type="entry name" value="AlaDH/PNT_NAD(H)-bd"/>
</dbReference>
<dbReference type="Pfam" id="PF05222">
    <property type="entry name" value="AlaDh_PNT_N"/>
    <property type="match status" value="1"/>
</dbReference>
<evidence type="ECO:0000259" key="5">
    <source>
        <dbReference type="SMART" id="SM01003"/>
    </source>
</evidence>
<dbReference type="SMART" id="SM01003">
    <property type="entry name" value="AlaDh_PNT_N"/>
    <property type="match status" value="1"/>
</dbReference>
<dbReference type="InterPro" id="IPR007886">
    <property type="entry name" value="AlaDH/PNT_N"/>
</dbReference>
<dbReference type="GO" id="GO:0005886">
    <property type="term" value="C:plasma membrane"/>
    <property type="evidence" value="ECO:0007669"/>
    <property type="project" value="TreeGrafter"/>
</dbReference>
<evidence type="ECO:0000259" key="4">
    <source>
        <dbReference type="SMART" id="SM01002"/>
    </source>
</evidence>
<dbReference type="SUPFAM" id="SSF51735">
    <property type="entry name" value="NAD(P)-binding Rossmann-fold domains"/>
    <property type="match status" value="1"/>
</dbReference>
<dbReference type="CDD" id="cd05305">
    <property type="entry name" value="L-AlaDH"/>
    <property type="match status" value="1"/>
</dbReference>
<dbReference type="InterPro" id="IPR008141">
    <property type="entry name" value="Ala_DH"/>
</dbReference>
<dbReference type="Pfam" id="PF01262">
    <property type="entry name" value="AlaDh_PNT_C"/>
    <property type="match status" value="1"/>
</dbReference>
<dbReference type="AlphaFoldDB" id="A1ZZD6"/>
<gene>
    <name evidence="6" type="ORF">M23134_06319</name>
</gene>
<feature type="domain" description="Alanine dehydrogenase/pyridine nucleotide transhydrogenase N-terminal" evidence="5">
    <location>
        <begin position="38"/>
        <end position="171"/>
    </location>
</feature>
<proteinExistence type="inferred from homology"/>
<name>A1ZZD6_MICM2</name>
<comment type="caution">
    <text evidence="6">The sequence shown here is derived from an EMBL/GenBank/DDBJ whole genome shotgun (WGS) entry which is preliminary data.</text>
</comment>
<dbReference type="Gene3D" id="3.40.50.720">
    <property type="entry name" value="NAD(P)-binding Rossmann-like Domain"/>
    <property type="match status" value="2"/>
</dbReference>
<dbReference type="GO" id="GO:0000286">
    <property type="term" value="F:alanine dehydrogenase activity"/>
    <property type="evidence" value="ECO:0007669"/>
    <property type="project" value="UniProtKB-EC"/>
</dbReference>
<dbReference type="EMBL" id="AAWS01000076">
    <property type="protein sequence ID" value="EAY24235.1"/>
    <property type="molecule type" value="Genomic_DNA"/>
</dbReference>
<feature type="domain" description="Alanine dehydrogenase/pyridine nucleotide transhydrogenase NAD(H)-binding" evidence="4">
    <location>
        <begin position="183"/>
        <end position="331"/>
    </location>
</feature>
<evidence type="ECO:0000256" key="1">
    <source>
        <dbReference type="ARBA" id="ARBA00005689"/>
    </source>
</evidence>
<dbReference type="GO" id="GO:0042853">
    <property type="term" value="P:L-alanine catabolic process"/>
    <property type="evidence" value="ECO:0007669"/>
    <property type="project" value="InterPro"/>
</dbReference>
<dbReference type="InterPro" id="IPR036291">
    <property type="entry name" value="NAD(P)-bd_dom_sf"/>
</dbReference>
<dbReference type="OrthoDB" id="9804592at2"/>